<protein>
    <recommendedName>
        <fullName evidence="1">Spermatogenesis-associated protein 20-like TRX domain-containing protein</fullName>
    </recommendedName>
</protein>
<dbReference type="InterPro" id="IPR004879">
    <property type="entry name" value="Ssp411-like_TRX"/>
</dbReference>
<proteinExistence type="predicted"/>
<dbReference type="GO" id="GO:0005975">
    <property type="term" value="P:carbohydrate metabolic process"/>
    <property type="evidence" value="ECO:0007669"/>
    <property type="project" value="InterPro"/>
</dbReference>
<dbReference type="PANTHER" id="PTHR42899:SF1">
    <property type="entry name" value="SPERMATOGENESIS-ASSOCIATED PROTEIN 20"/>
    <property type="match status" value="1"/>
</dbReference>
<dbReference type="AlphaFoldDB" id="A0AAV7PTX5"/>
<dbReference type="SUPFAM" id="SSF48208">
    <property type="entry name" value="Six-hairpin glycosidases"/>
    <property type="match status" value="1"/>
</dbReference>
<dbReference type="PANTHER" id="PTHR42899">
    <property type="entry name" value="SPERMATOGENESIS-ASSOCIATED PROTEIN 20"/>
    <property type="match status" value="1"/>
</dbReference>
<reference evidence="2" key="1">
    <citation type="journal article" date="2022" name="bioRxiv">
        <title>Sequencing and chromosome-scale assembly of the giantPleurodeles waltlgenome.</title>
        <authorList>
            <person name="Brown T."/>
            <person name="Elewa A."/>
            <person name="Iarovenko S."/>
            <person name="Subramanian E."/>
            <person name="Araus A.J."/>
            <person name="Petzold A."/>
            <person name="Susuki M."/>
            <person name="Suzuki K.-i.T."/>
            <person name="Hayashi T."/>
            <person name="Toyoda A."/>
            <person name="Oliveira C."/>
            <person name="Osipova E."/>
            <person name="Leigh N.D."/>
            <person name="Simon A."/>
            <person name="Yun M.H."/>
        </authorList>
    </citation>
    <scope>NUCLEOTIDE SEQUENCE</scope>
    <source>
        <strain evidence="2">20211129_DDA</strain>
        <tissue evidence="2">Liver</tissue>
    </source>
</reference>
<evidence type="ECO:0000259" key="1">
    <source>
        <dbReference type="Pfam" id="PF03190"/>
    </source>
</evidence>
<accession>A0AAV7PTX5</accession>
<dbReference type="Pfam" id="PF03190">
    <property type="entry name" value="Thioredox_DsbH"/>
    <property type="match status" value="1"/>
</dbReference>
<sequence>MQIQNLAIVHFIKEATKSVKFDYKQVVWRRLLLWRNPIRMATGGRRPTMAVHANRLINEKSPYLLQHAHNPVDWFPWGPAAFEKAKNEGKPIFLSVGYSTCHWCHVMERESFQNEEIGRIMNQHFVCIKVDREERPDVDKVYMTFVQATSSGGGWPMSVWMTPDLRPFVGGTYFPPEDGPHSIGFRTVLLRIADQWENNKNSLLENSERIFAALQSSSALKVGERLPSHNDVLPKCFQQLEDMYDEEYGGFAQFPKFPTPVIIRFLFSLWALRRTSAEGIRAQQMALHTLKMMACGGIRDHIGQGFHRYSTDKSWHVPHFEKMLYDQAQLAVAYTEAFQITGDELFADVARDILNYVSRDMTDESGGFYSAEDADSYPTSQSTEKREGAFFVWTAAEIRDLLQDVVPEAQRKTMGDILMYYYGVKEEGNVSQAKDPHGELVGKNVLIQRYSLELTAARFHLDLGHLKTVLGNCRKKLFEVRMSRPKPDLDTKMVASWNGLMISGFARSGAILGNKDYVKKAENAATFLRQHMFDKDSGKLRRSCYRGEQSNVEQSSVPITGFLEDYAFVIQGLFDLYEASLDQRWLQWAVQLQKKQDELFWDPVSWGYFSSDPSDRSVILRLKNGE</sequence>
<dbReference type="PIRSF" id="PIRSF006402">
    <property type="entry name" value="UCP006402_thioredoxin"/>
    <property type="match status" value="1"/>
</dbReference>
<evidence type="ECO:0000313" key="3">
    <source>
        <dbReference type="Proteomes" id="UP001066276"/>
    </source>
</evidence>
<dbReference type="InterPro" id="IPR008928">
    <property type="entry name" value="6-hairpin_glycosidase_sf"/>
</dbReference>
<feature type="domain" description="Spermatogenesis-associated protein 20-like TRX" evidence="1">
    <location>
        <begin position="54"/>
        <end position="215"/>
    </location>
</feature>
<dbReference type="Proteomes" id="UP001066276">
    <property type="component" value="Chromosome 7"/>
</dbReference>
<dbReference type="InterPro" id="IPR012341">
    <property type="entry name" value="6hp_glycosidase-like_sf"/>
</dbReference>
<name>A0AAV7PTX5_PLEWA</name>
<dbReference type="Gene3D" id="3.40.30.10">
    <property type="entry name" value="Glutaredoxin"/>
    <property type="match status" value="1"/>
</dbReference>
<dbReference type="InterPro" id="IPR024705">
    <property type="entry name" value="Ssp411"/>
</dbReference>
<dbReference type="Gene3D" id="1.50.10.10">
    <property type="match status" value="2"/>
</dbReference>
<dbReference type="InterPro" id="IPR036249">
    <property type="entry name" value="Thioredoxin-like_sf"/>
</dbReference>
<dbReference type="CDD" id="cd02955">
    <property type="entry name" value="SSP411"/>
    <property type="match status" value="1"/>
</dbReference>
<organism evidence="2 3">
    <name type="scientific">Pleurodeles waltl</name>
    <name type="common">Iberian ribbed newt</name>
    <dbReference type="NCBI Taxonomy" id="8319"/>
    <lineage>
        <taxon>Eukaryota</taxon>
        <taxon>Metazoa</taxon>
        <taxon>Chordata</taxon>
        <taxon>Craniata</taxon>
        <taxon>Vertebrata</taxon>
        <taxon>Euteleostomi</taxon>
        <taxon>Amphibia</taxon>
        <taxon>Batrachia</taxon>
        <taxon>Caudata</taxon>
        <taxon>Salamandroidea</taxon>
        <taxon>Salamandridae</taxon>
        <taxon>Pleurodelinae</taxon>
        <taxon>Pleurodeles</taxon>
    </lineage>
</organism>
<comment type="caution">
    <text evidence="2">The sequence shown here is derived from an EMBL/GenBank/DDBJ whole genome shotgun (WGS) entry which is preliminary data.</text>
</comment>
<dbReference type="EMBL" id="JANPWB010000011">
    <property type="protein sequence ID" value="KAJ1129918.1"/>
    <property type="molecule type" value="Genomic_DNA"/>
</dbReference>
<evidence type="ECO:0000313" key="2">
    <source>
        <dbReference type="EMBL" id="KAJ1129918.1"/>
    </source>
</evidence>
<dbReference type="SUPFAM" id="SSF52833">
    <property type="entry name" value="Thioredoxin-like"/>
    <property type="match status" value="1"/>
</dbReference>
<keyword evidence="3" id="KW-1185">Reference proteome</keyword>
<gene>
    <name evidence="2" type="ORF">NDU88_008278</name>
</gene>